<keyword evidence="1" id="KW-1133">Transmembrane helix</keyword>
<reference evidence="2 3" key="1">
    <citation type="submission" date="2019-01" db="EMBL/GenBank/DDBJ databases">
        <authorList>
            <person name="Ferrante I. M."/>
        </authorList>
    </citation>
    <scope>NUCLEOTIDE SEQUENCE [LARGE SCALE GENOMIC DNA]</scope>
    <source>
        <strain evidence="2 3">B856</strain>
    </source>
</reference>
<sequence>MIGQSRRRIFNGRAVPGQNFFHGTMGENTTSLRRRTKIDNGNLWIKIVPVLCAVCVVRNVTLFHWRSDDLPKKFENRNLDLDSPRLHSMTREEYLLNQTKWKRRMRTRPRSKKEVASRYSFFPYNLFEVDGITPMDLTYPFFPATNQVIGDDICGSENERENGYNSRDRIIITGIFSHPVAAELALTLAERCGVRHILGMSDHLLDAEESSRLDFLMRHIPSLQLRVRRGSLGDRATEDLFRDYSPSHIFYFQSDSFKTPDEDDNDNEATDFKTHSGTNQLQQICNAMVKLQCSNTTDANGVKTNLLYVTSTVSEMNDLDNGNRLSVATISTFNQITLDAYRMQYQLNVRQLALPNIFGPFKEGAAWLLSEKSIQRARNEENLRKTQWYPYSSSNPNPMMSQPTISIIDAVQSILVSGRLVHVHGEKSVPILEAARSQTATFVELSKALVPLLSTKSIQTDKKNSVIEALLPILSWNYKRYKPHQDPSNFDVSPVENDKIATLGLINTRQNLLMDNTMDSAAVSQLERRQHDIFPCIATCTSYVTCKKSAWDTKVNVTKQATKGCTFLLYTADFSSALESLPEMRESVNDAPWPRDSFCQVAFVSSRSTIVNNALAENDRSTIVKNDLEDDDESKISSRESIDEWNGKVSNNGWKLIWIDADEESISQMDSIMPKIVPETLLDQSVQFVFYVEPQHFEILPPLQLMWFLMGRQLTAAARTKKRDSGTNEEWLIPEQHIAIFTHTYRNSDIEHLDQKKADYMAKAAQFILDQSGKTNLSKGEDQVPLKNRRQVQAYAKSLLWRSEEDVKFELIDTPLLIYPIHNRLGRQLRCEWYEEHLFWSTDDNINLEGLSLSYVLYRWHRQKRLLPNTDDDKWGDMIMLGEDGKSLSPSSVKFRTLVDKVEDRQEILPESLPQHFVKLHSPLTARKTYK</sequence>
<dbReference type="Proteomes" id="UP000291116">
    <property type="component" value="Unassembled WGS sequence"/>
</dbReference>
<evidence type="ECO:0000313" key="2">
    <source>
        <dbReference type="EMBL" id="VEU40766.1"/>
    </source>
</evidence>
<keyword evidence="1" id="KW-0472">Membrane</keyword>
<dbReference type="EMBL" id="CAACVS010000305">
    <property type="protein sequence ID" value="VEU40766.1"/>
    <property type="molecule type" value="Genomic_DNA"/>
</dbReference>
<gene>
    <name evidence="2" type="ORF">PSNMU_V1.4_AUG-EV-PASAV3_0076660</name>
</gene>
<proteinExistence type="predicted"/>
<evidence type="ECO:0000256" key="1">
    <source>
        <dbReference type="SAM" id="Phobius"/>
    </source>
</evidence>
<dbReference type="OrthoDB" id="48785at2759"/>
<keyword evidence="1" id="KW-0812">Transmembrane</keyword>
<evidence type="ECO:0000313" key="3">
    <source>
        <dbReference type="Proteomes" id="UP000291116"/>
    </source>
</evidence>
<keyword evidence="3" id="KW-1185">Reference proteome</keyword>
<name>A0A448ZFI0_9STRA</name>
<organism evidence="2 3">
    <name type="scientific">Pseudo-nitzschia multistriata</name>
    <dbReference type="NCBI Taxonomy" id="183589"/>
    <lineage>
        <taxon>Eukaryota</taxon>
        <taxon>Sar</taxon>
        <taxon>Stramenopiles</taxon>
        <taxon>Ochrophyta</taxon>
        <taxon>Bacillariophyta</taxon>
        <taxon>Bacillariophyceae</taxon>
        <taxon>Bacillariophycidae</taxon>
        <taxon>Bacillariales</taxon>
        <taxon>Bacillariaceae</taxon>
        <taxon>Pseudo-nitzschia</taxon>
    </lineage>
</organism>
<feature type="transmembrane region" description="Helical" evidence="1">
    <location>
        <begin position="43"/>
        <end position="65"/>
    </location>
</feature>
<protein>
    <submittedName>
        <fullName evidence="2">Uncharacterized protein</fullName>
    </submittedName>
</protein>
<accession>A0A448ZFI0</accession>
<dbReference type="AlphaFoldDB" id="A0A448ZFI0"/>